<proteinExistence type="inferred from homology"/>
<keyword evidence="7 17" id="KW-0132">Cell division</keyword>
<dbReference type="EMBL" id="CP066007">
    <property type="protein sequence ID" value="QQB46542.1"/>
    <property type="molecule type" value="Genomic_DNA"/>
</dbReference>
<dbReference type="Pfam" id="PF01565">
    <property type="entry name" value="FAD_binding_4"/>
    <property type="match status" value="1"/>
</dbReference>
<dbReference type="Gene3D" id="3.90.78.10">
    <property type="entry name" value="UDP-N-acetylenolpyruvoylglucosamine reductase, C-terminal domain"/>
    <property type="match status" value="1"/>
</dbReference>
<dbReference type="InterPro" id="IPR016167">
    <property type="entry name" value="FAD-bd_PCMH_sub1"/>
</dbReference>
<organism evidence="19 20">
    <name type="scientific">Corynebacterium glucuronolyticum</name>
    <dbReference type="NCBI Taxonomy" id="39791"/>
    <lineage>
        <taxon>Bacteria</taxon>
        <taxon>Bacillati</taxon>
        <taxon>Actinomycetota</taxon>
        <taxon>Actinomycetes</taxon>
        <taxon>Mycobacteriales</taxon>
        <taxon>Corynebacteriaceae</taxon>
        <taxon>Corynebacterium</taxon>
    </lineage>
</organism>
<dbReference type="SUPFAM" id="SSF56194">
    <property type="entry name" value="Uridine diphospho-N-Acetylenolpyruvylglucosamine reductase, MurB, C-terminal domain"/>
    <property type="match status" value="1"/>
</dbReference>
<evidence type="ECO:0000256" key="17">
    <source>
        <dbReference type="HAMAP-Rule" id="MF_00037"/>
    </source>
</evidence>
<feature type="active site" evidence="17">
    <location>
        <position position="164"/>
    </location>
</feature>
<dbReference type="GO" id="GO:0071555">
    <property type="term" value="P:cell wall organization"/>
    <property type="evidence" value="ECO:0007669"/>
    <property type="project" value="UniProtKB-KW"/>
</dbReference>
<protein>
    <recommendedName>
        <fullName evidence="17">UDP-N-acetylenolpyruvoylglucosamine reductase</fullName>
        <ecNumber evidence="17">1.3.1.98</ecNumber>
    </recommendedName>
    <alternativeName>
        <fullName evidence="17">UDP-N-acetylmuramate dehydrogenase</fullName>
    </alternativeName>
</protein>
<name>A0A7T4EFT8_9CORY</name>
<dbReference type="InterPro" id="IPR016169">
    <property type="entry name" value="FAD-bd_PCMH_sub2"/>
</dbReference>
<feature type="active site" evidence="17">
    <location>
        <position position="339"/>
    </location>
</feature>
<comment type="cofactor">
    <cofactor evidence="1 17">
        <name>FAD</name>
        <dbReference type="ChEBI" id="CHEBI:57692"/>
    </cofactor>
</comment>
<keyword evidence="9 17" id="KW-0274">FAD</keyword>
<evidence type="ECO:0000256" key="2">
    <source>
        <dbReference type="ARBA" id="ARBA00003921"/>
    </source>
</evidence>
<dbReference type="InterPro" id="IPR003170">
    <property type="entry name" value="MurB"/>
</dbReference>
<evidence type="ECO:0000256" key="6">
    <source>
        <dbReference type="ARBA" id="ARBA00022490"/>
    </source>
</evidence>
<keyword evidence="6 17" id="KW-0963">Cytoplasm</keyword>
<dbReference type="OrthoDB" id="9804753at2"/>
<dbReference type="InterPro" id="IPR011601">
    <property type="entry name" value="MurB_C"/>
</dbReference>
<evidence type="ECO:0000256" key="12">
    <source>
        <dbReference type="ARBA" id="ARBA00022984"/>
    </source>
</evidence>
<keyword evidence="11 17" id="KW-0133">Cell shape</keyword>
<dbReference type="EC" id="1.3.1.98" evidence="17"/>
<dbReference type="PANTHER" id="PTHR21071">
    <property type="entry name" value="UDP-N-ACETYLENOLPYRUVOYLGLUCOSAMINE REDUCTASE"/>
    <property type="match status" value="1"/>
</dbReference>
<evidence type="ECO:0000259" key="18">
    <source>
        <dbReference type="PROSITE" id="PS51387"/>
    </source>
</evidence>
<keyword evidence="13 17" id="KW-0560">Oxidoreductase</keyword>
<evidence type="ECO:0000256" key="15">
    <source>
        <dbReference type="ARBA" id="ARBA00023316"/>
    </source>
</evidence>
<dbReference type="InterPro" id="IPR036318">
    <property type="entry name" value="FAD-bd_PCMH-like_sf"/>
</dbReference>
<comment type="function">
    <text evidence="2 17">Cell wall formation.</text>
</comment>
<evidence type="ECO:0000256" key="8">
    <source>
        <dbReference type="ARBA" id="ARBA00022630"/>
    </source>
</evidence>
<dbReference type="GO" id="GO:0071949">
    <property type="term" value="F:FAD binding"/>
    <property type="evidence" value="ECO:0007669"/>
    <property type="project" value="InterPro"/>
</dbReference>
<gene>
    <name evidence="17" type="primary">murB</name>
    <name evidence="19" type="ORF">I6I10_00865</name>
</gene>
<feature type="active site" description="Proton donor" evidence="17">
    <location>
        <position position="242"/>
    </location>
</feature>
<comment type="pathway">
    <text evidence="4 17">Cell wall biogenesis; peptidoglycan biosynthesis.</text>
</comment>
<keyword evidence="8 17" id="KW-0285">Flavoprotein</keyword>
<evidence type="ECO:0000313" key="20">
    <source>
        <dbReference type="Proteomes" id="UP000596145"/>
    </source>
</evidence>
<dbReference type="UniPathway" id="UPA00219"/>
<comment type="similarity">
    <text evidence="5 17">Belongs to the MurB family.</text>
</comment>
<evidence type="ECO:0000256" key="11">
    <source>
        <dbReference type="ARBA" id="ARBA00022960"/>
    </source>
</evidence>
<evidence type="ECO:0000256" key="3">
    <source>
        <dbReference type="ARBA" id="ARBA00004496"/>
    </source>
</evidence>
<evidence type="ECO:0000256" key="5">
    <source>
        <dbReference type="ARBA" id="ARBA00010485"/>
    </source>
</evidence>
<dbReference type="Pfam" id="PF02873">
    <property type="entry name" value="MurB_C"/>
    <property type="match status" value="1"/>
</dbReference>
<dbReference type="GO" id="GO:0008762">
    <property type="term" value="F:UDP-N-acetylmuramate dehydrogenase activity"/>
    <property type="evidence" value="ECO:0007669"/>
    <property type="project" value="UniProtKB-UniRule"/>
</dbReference>
<dbReference type="Gene3D" id="3.30.43.10">
    <property type="entry name" value="Uridine Diphospho-n-acetylenolpyruvylglucosamine Reductase, domain 2"/>
    <property type="match status" value="1"/>
</dbReference>
<evidence type="ECO:0000256" key="4">
    <source>
        <dbReference type="ARBA" id="ARBA00004752"/>
    </source>
</evidence>
<dbReference type="AlphaFoldDB" id="A0A7T4EFT8"/>
<dbReference type="InterPro" id="IPR036635">
    <property type="entry name" value="MurB_C_sf"/>
</dbReference>
<dbReference type="GO" id="GO:0008360">
    <property type="term" value="P:regulation of cell shape"/>
    <property type="evidence" value="ECO:0007669"/>
    <property type="project" value="UniProtKB-KW"/>
</dbReference>
<dbReference type="GO" id="GO:0009252">
    <property type="term" value="P:peptidoglycan biosynthetic process"/>
    <property type="evidence" value="ECO:0007669"/>
    <property type="project" value="UniProtKB-UniRule"/>
</dbReference>
<feature type="domain" description="FAD-binding PCMH-type" evidence="18">
    <location>
        <begin position="25"/>
        <end position="259"/>
    </location>
</feature>
<evidence type="ECO:0000256" key="10">
    <source>
        <dbReference type="ARBA" id="ARBA00022857"/>
    </source>
</evidence>
<dbReference type="PANTHER" id="PTHR21071:SF4">
    <property type="entry name" value="UDP-N-ACETYLENOLPYRUVOYLGLUCOSAMINE REDUCTASE"/>
    <property type="match status" value="1"/>
</dbReference>
<evidence type="ECO:0000313" key="19">
    <source>
        <dbReference type="EMBL" id="QQB46542.1"/>
    </source>
</evidence>
<comment type="subcellular location">
    <subcellularLocation>
        <location evidence="3 17">Cytoplasm</location>
    </subcellularLocation>
</comment>
<dbReference type="SUPFAM" id="SSF56176">
    <property type="entry name" value="FAD-binding/transporter-associated domain-like"/>
    <property type="match status" value="1"/>
</dbReference>
<evidence type="ECO:0000256" key="14">
    <source>
        <dbReference type="ARBA" id="ARBA00023306"/>
    </source>
</evidence>
<dbReference type="GO" id="GO:0005829">
    <property type="term" value="C:cytosol"/>
    <property type="evidence" value="ECO:0007669"/>
    <property type="project" value="TreeGrafter"/>
</dbReference>
<keyword evidence="15 17" id="KW-0961">Cell wall biogenesis/degradation</keyword>
<dbReference type="GeneID" id="92759144"/>
<keyword evidence="12 17" id="KW-0573">Peptidoglycan synthesis</keyword>
<evidence type="ECO:0000256" key="1">
    <source>
        <dbReference type="ARBA" id="ARBA00001974"/>
    </source>
</evidence>
<evidence type="ECO:0000256" key="9">
    <source>
        <dbReference type="ARBA" id="ARBA00022827"/>
    </source>
</evidence>
<comment type="catalytic activity">
    <reaction evidence="16 17">
        <text>UDP-N-acetyl-alpha-D-muramate + NADP(+) = UDP-N-acetyl-3-O-(1-carboxyvinyl)-alpha-D-glucosamine + NADPH + H(+)</text>
        <dbReference type="Rhea" id="RHEA:12248"/>
        <dbReference type="ChEBI" id="CHEBI:15378"/>
        <dbReference type="ChEBI" id="CHEBI:57783"/>
        <dbReference type="ChEBI" id="CHEBI:58349"/>
        <dbReference type="ChEBI" id="CHEBI:68483"/>
        <dbReference type="ChEBI" id="CHEBI:70757"/>
        <dbReference type="EC" id="1.3.1.98"/>
    </reaction>
</comment>
<evidence type="ECO:0000256" key="7">
    <source>
        <dbReference type="ARBA" id="ARBA00022618"/>
    </source>
</evidence>
<dbReference type="RefSeq" id="WP_084036051.1">
    <property type="nucleotide sequence ID" value="NZ_CP066007.1"/>
</dbReference>
<dbReference type="NCBIfam" id="NF010478">
    <property type="entry name" value="PRK13903.1"/>
    <property type="match status" value="1"/>
</dbReference>
<dbReference type="HAMAP" id="MF_00037">
    <property type="entry name" value="MurB"/>
    <property type="match status" value="1"/>
</dbReference>
<dbReference type="Proteomes" id="UP000596145">
    <property type="component" value="Chromosome"/>
</dbReference>
<accession>A0A7T4EFT8</accession>
<keyword evidence="10 17" id="KW-0521">NADP</keyword>
<keyword evidence="14 17" id="KW-0131">Cell cycle</keyword>
<sequence length="347" mass="36686">MFDSTQTAGTEQIDVTFADLTTLHVGGSPRAAFRCTTQNAVVEAVEAHPDALIVGGGSNLLVADGPLDLTAVIMGMDRVTIDGSTVRAEAGARWDDVVATTVAAGLGGIECLSGIPGSAGATPVQNVGAYGAEIADVLRRVKLFDRRSGEVSWVDAESLDLAYRYSNLKFTGRAVVLEIELELFADGLSHPLRFGQLAKKLGASLGGERRPAAEVREAVLELRRSKGMVYDPADHDTWSAGSFFTNPIVTSAVADRLPDDAPRYPADDGQVKLSAAWLIDKVAGFNKGFPGEDAVARLSTKHTLALTNRGNATAADIVDLARTIRDGVFSKTGIELHPEPVWVGLSM</sequence>
<dbReference type="PROSITE" id="PS51387">
    <property type="entry name" value="FAD_PCMH"/>
    <property type="match status" value="1"/>
</dbReference>
<dbReference type="Gene3D" id="3.30.465.10">
    <property type="match status" value="1"/>
</dbReference>
<dbReference type="InterPro" id="IPR006094">
    <property type="entry name" value="Oxid_FAD_bind_N"/>
</dbReference>
<reference evidence="19 20" key="1">
    <citation type="submission" date="2020-12" db="EMBL/GenBank/DDBJ databases">
        <title>FDA dAtabase for Regulatory Grade micrObial Sequences (FDA-ARGOS): Supporting development and validation of Infectious Disease Dx tests.</title>
        <authorList>
            <person name="Sproer C."/>
            <person name="Gronow S."/>
            <person name="Severitt S."/>
            <person name="Schroder I."/>
            <person name="Tallon L."/>
            <person name="Sadzewicz L."/>
            <person name="Zhao X."/>
            <person name="Boylan J."/>
            <person name="Ott S."/>
            <person name="Bowen H."/>
            <person name="Vavikolanu K."/>
            <person name="Mehta A."/>
            <person name="Aluvathingal J."/>
            <person name="Nadendla S."/>
            <person name="Lowell S."/>
            <person name="Myers T."/>
            <person name="Yan Y."/>
            <person name="Sichtig H."/>
        </authorList>
    </citation>
    <scope>NUCLEOTIDE SEQUENCE [LARGE SCALE GENOMIC DNA]</scope>
    <source>
        <strain evidence="19 20">FDAARGOS_1053</strain>
    </source>
</reference>
<dbReference type="GO" id="GO:0051301">
    <property type="term" value="P:cell division"/>
    <property type="evidence" value="ECO:0007669"/>
    <property type="project" value="UniProtKB-KW"/>
</dbReference>
<evidence type="ECO:0000256" key="13">
    <source>
        <dbReference type="ARBA" id="ARBA00023002"/>
    </source>
</evidence>
<dbReference type="InterPro" id="IPR016166">
    <property type="entry name" value="FAD-bd_PCMH"/>
</dbReference>
<evidence type="ECO:0000256" key="16">
    <source>
        <dbReference type="ARBA" id="ARBA00048914"/>
    </source>
</evidence>